<evidence type="ECO:0000256" key="2">
    <source>
        <dbReference type="ARBA" id="ARBA00022475"/>
    </source>
</evidence>
<feature type="transmembrane region" description="Helical" evidence="6">
    <location>
        <begin position="80"/>
        <end position="107"/>
    </location>
</feature>
<sequence>MNSIKHYWNNVFKLTSATIFTQLLNMLSSPFLARIYTPEHFGIVGFYNSVYGIMLVISALRYEQSIIISEKDEENKLFSLALIFVCATSFFFFFVLILLKNIFYLNFHFINDYLLYLMPLSLLLFGINNVINSLGNKLKIYSIISYSILILNLITIIMKLTLGLLFNPKADYLILSDIIGVTLSIVFLAIYLIKIYNIKLILKNSFNDYFVLLRKYINYLKYDNIAAFLNNLSWMLPAILLSYFFSVKVVGYYALGFTIIRLPMNLIGKSVSNVFYQSTAEYIDDHFKQKTIVEDTIINLFTLGLMPTLIILIWGDILFAFVFGSKWYYAGVYSQILSIWGLVWLISSPISTLYYVYNLQKKFLFLMILNILFRILSLSIGGLLNDIYISLFLFALSGILLYGYMTLYTTKYIGISFKDLIKRIVLINKSISIPIIILLTSRLLLNENTIIAIILIAIITLTYYYGLISSYLKRSI</sequence>
<keyword evidence="3 6" id="KW-0812">Transmembrane</keyword>
<dbReference type="AlphaFoldDB" id="I7A406"/>
<dbReference type="EMBL" id="CP003557">
    <property type="protein sequence ID" value="AFN75913.1"/>
    <property type="molecule type" value="Genomic_DNA"/>
</dbReference>
<dbReference type="OrthoDB" id="109075at2"/>
<feature type="transmembrane region" description="Helical" evidence="6">
    <location>
        <begin position="387"/>
        <end position="405"/>
    </location>
</feature>
<gene>
    <name evidence="7" type="ordered locus">MROS_2683</name>
</gene>
<comment type="subcellular location">
    <subcellularLocation>
        <location evidence="1">Cell membrane</location>
        <topology evidence="1">Multi-pass membrane protein</topology>
    </subcellularLocation>
</comment>
<dbReference type="PANTHER" id="PTHR30250">
    <property type="entry name" value="PST FAMILY PREDICTED COLANIC ACID TRANSPORTER"/>
    <property type="match status" value="1"/>
</dbReference>
<dbReference type="Pfam" id="PF13440">
    <property type="entry name" value="Polysacc_synt_3"/>
    <property type="match status" value="1"/>
</dbReference>
<dbReference type="HOGENOM" id="CLU_037830_1_0_10"/>
<feature type="transmembrane region" description="Helical" evidence="6">
    <location>
        <begin position="450"/>
        <end position="472"/>
    </location>
</feature>
<keyword evidence="5 6" id="KW-0472">Membrane</keyword>
<feature type="transmembrane region" description="Helical" evidence="6">
    <location>
        <begin position="172"/>
        <end position="193"/>
    </location>
</feature>
<organism evidence="7 8">
    <name type="scientific">Melioribacter roseus (strain DSM 23840 / JCM 17771 / VKM B-2668 / P3M-2)</name>
    <dbReference type="NCBI Taxonomy" id="1191523"/>
    <lineage>
        <taxon>Bacteria</taxon>
        <taxon>Pseudomonadati</taxon>
        <taxon>Ignavibacteriota</taxon>
        <taxon>Ignavibacteria</taxon>
        <taxon>Ignavibacteriales</taxon>
        <taxon>Melioribacteraceae</taxon>
        <taxon>Melioribacter</taxon>
    </lineage>
</organism>
<feature type="transmembrane region" description="Helical" evidence="6">
    <location>
        <begin position="426"/>
        <end position="444"/>
    </location>
</feature>
<keyword evidence="2" id="KW-1003">Cell membrane</keyword>
<dbReference type="InterPro" id="IPR050833">
    <property type="entry name" value="Poly_Biosynth_Transport"/>
</dbReference>
<feature type="transmembrane region" description="Helical" evidence="6">
    <location>
        <begin position="143"/>
        <end position="166"/>
    </location>
</feature>
<keyword evidence="4 6" id="KW-1133">Transmembrane helix</keyword>
<evidence type="ECO:0000256" key="4">
    <source>
        <dbReference type="ARBA" id="ARBA00022989"/>
    </source>
</evidence>
<evidence type="ECO:0000313" key="8">
    <source>
        <dbReference type="Proteomes" id="UP000009011"/>
    </source>
</evidence>
<feature type="transmembrane region" description="Helical" evidence="6">
    <location>
        <begin position="336"/>
        <end position="356"/>
    </location>
</feature>
<dbReference type="Proteomes" id="UP000009011">
    <property type="component" value="Chromosome"/>
</dbReference>
<dbReference type="eggNOG" id="COG2244">
    <property type="taxonomic scope" value="Bacteria"/>
</dbReference>
<feature type="transmembrane region" description="Helical" evidence="6">
    <location>
        <begin position="113"/>
        <end position="131"/>
    </location>
</feature>
<evidence type="ECO:0000313" key="7">
    <source>
        <dbReference type="EMBL" id="AFN75913.1"/>
    </source>
</evidence>
<feature type="transmembrane region" description="Helical" evidence="6">
    <location>
        <begin position="363"/>
        <end position="381"/>
    </location>
</feature>
<reference evidence="7 8" key="1">
    <citation type="journal article" date="2013" name="PLoS ONE">
        <title>Genomic analysis of Melioribacter roseus, facultatively anaerobic organotrophic bacterium representing a novel deep lineage within Bacteriodetes/Chlorobi group.</title>
        <authorList>
            <person name="Kadnikov V.V."/>
            <person name="Mardanov A.V."/>
            <person name="Podosokorskaya O.A."/>
            <person name="Gavrilov S.N."/>
            <person name="Kublanov I.V."/>
            <person name="Beletsky A.V."/>
            <person name="Bonch-Osmolovskaya E.A."/>
            <person name="Ravin N.V."/>
        </authorList>
    </citation>
    <scope>NUCLEOTIDE SEQUENCE [LARGE SCALE GENOMIC DNA]</scope>
    <source>
        <strain evidence="8">JCM 17771 / P3M-2</strain>
    </source>
</reference>
<dbReference type="GO" id="GO:0005886">
    <property type="term" value="C:plasma membrane"/>
    <property type="evidence" value="ECO:0007669"/>
    <property type="project" value="UniProtKB-SubCell"/>
</dbReference>
<dbReference type="STRING" id="1191523.MROS_2683"/>
<accession>I7A406</accession>
<evidence type="ECO:0000256" key="3">
    <source>
        <dbReference type="ARBA" id="ARBA00022692"/>
    </source>
</evidence>
<evidence type="ECO:0000256" key="1">
    <source>
        <dbReference type="ARBA" id="ARBA00004651"/>
    </source>
</evidence>
<dbReference type="PANTHER" id="PTHR30250:SF28">
    <property type="entry name" value="POLYSACCHARIDE BIOSYNTHESIS PROTEIN"/>
    <property type="match status" value="1"/>
</dbReference>
<dbReference type="RefSeq" id="WP_014857343.1">
    <property type="nucleotide sequence ID" value="NC_018178.1"/>
</dbReference>
<protein>
    <submittedName>
        <fullName evidence="7">O-antigen translocase</fullName>
    </submittedName>
</protein>
<keyword evidence="8" id="KW-1185">Reference proteome</keyword>
<evidence type="ECO:0000256" key="6">
    <source>
        <dbReference type="SAM" id="Phobius"/>
    </source>
</evidence>
<feature type="transmembrane region" description="Helical" evidence="6">
    <location>
        <begin position="297"/>
        <end position="324"/>
    </location>
</feature>
<feature type="transmembrane region" description="Helical" evidence="6">
    <location>
        <begin position="225"/>
        <end position="245"/>
    </location>
</feature>
<evidence type="ECO:0000256" key="5">
    <source>
        <dbReference type="ARBA" id="ARBA00023136"/>
    </source>
</evidence>
<dbReference type="KEGG" id="mro:MROS_2683"/>
<proteinExistence type="predicted"/>
<name>I7A406_MELRP</name>
<feature type="transmembrane region" description="Helical" evidence="6">
    <location>
        <begin position="251"/>
        <end position="276"/>
    </location>
</feature>
<feature type="transmembrane region" description="Helical" evidence="6">
    <location>
        <begin position="43"/>
        <end position="60"/>
    </location>
</feature>